<comment type="caution">
    <text evidence="1">The sequence shown here is derived from an EMBL/GenBank/DDBJ whole genome shotgun (WGS) entry which is preliminary data.</text>
</comment>
<dbReference type="EMBL" id="BGZK01001820">
    <property type="protein sequence ID" value="GBP86838.1"/>
    <property type="molecule type" value="Genomic_DNA"/>
</dbReference>
<accession>A0A4C1ZGC0</accession>
<evidence type="ECO:0000313" key="2">
    <source>
        <dbReference type="Proteomes" id="UP000299102"/>
    </source>
</evidence>
<sequence length="98" mass="11330">MWQRCAVSMATLHVTTKGMYAFMDSVRSKCFATKRLRNFIVPITTLQKNRLQAYIQDGRTKIWLTLDIDDVITINEVLEPTHSREVPVADRFAERSSP</sequence>
<keyword evidence="2" id="KW-1185">Reference proteome</keyword>
<name>A0A4C1ZGC0_EUMVA</name>
<reference evidence="1 2" key="1">
    <citation type="journal article" date="2019" name="Commun. Biol.">
        <title>The bagworm genome reveals a unique fibroin gene that provides high tensile strength.</title>
        <authorList>
            <person name="Kono N."/>
            <person name="Nakamura H."/>
            <person name="Ohtoshi R."/>
            <person name="Tomita M."/>
            <person name="Numata K."/>
            <person name="Arakawa K."/>
        </authorList>
    </citation>
    <scope>NUCLEOTIDE SEQUENCE [LARGE SCALE GENOMIC DNA]</scope>
</reference>
<gene>
    <name evidence="1" type="ORF">EVAR_86712_1</name>
</gene>
<dbReference type="Proteomes" id="UP000299102">
    <property type="component" value="Unassembled WGS sequence"/>
</dbReference>
<organism evidence="1 2">
    <name type="scientific">Eumeta variegata</name>
    <name type="common">Bagworm moth</name>
    <name type="synonym">Eumeta japonica</name>
    <dbReference type="NCBI Taxonomy" id="151549"/>
    <lineage>
        <taxon>Eukaryota</taxon>
        <taxon>Metazoa</taxon>
        <taxon>Ecdysozoa</taxon>
        <taxon>Arthropoda</taxon>
        <taxon>Hexapoda</taxon>
        <taxon>Insecta</taxon>
        <taxon>Pterygota</taxon>
        <taxon>Neoptera</taxon>
        <taxon>Endopterygota</taxon>
        <taxon>Lepidoptera</taxon>
        <taxon>Glossata</taxon>
        <taxon>Ditrysia</taxon>
        <taxon>Tineoidea</taxon>
        <taxon>Psychidae</taxon>
        <taxon>Oiketicinae</taxon>
        <taxon>Eumeta</taxon>
    </lineage>
</organism>
<evidence type="ECO:0000313" key="1">
    <source>
        <dbReference type="EMBL" id="GBP86838.1"/>
    </source>
</evidence>
<proteinExistence type="predicted"/>
<dbReference type="AlphaFoldDB" id="A0A4C1ZGC0"/>
<protein>
    <submittedName>
        <fullName evidence="1">Uncharacterized protein</fullName>
    </submittedName>
</protein>